<keyword evidence="4 6" id="KW-0811">Translocation</keyword>
<sequence>MAEEQGTAETEATQANGADNLPQVSIISQYVKDLSFENPNAPAVYQWQGQPQIDVQFNIGPQKIADDVFEVMLKIDVRAEAADKVAFQVELAYAGLFGLRNVPEEQLQPFLLAEAPRILFPFARRILADAVRDGGFPPLMLEPIDFGALYMSQLQAQGDQLAEIETAGQA</sequence>
<comment type="subcellular location">
    <subcellularLocation>
        <location evidence="6">Cytoplasm</location>
    </subcellularLocation>
</comment>
<dbReference type="GO" id="GO:0006457">
    <property type="term" value="P:protein folding"/>
    <property type="evidence" value="ECO:0007669"/>
    <property type="project" value="UniProtKB-UniRule"/>
</dbReference>
<evidence type="ECO:0000256" key="2">
    <source>
        <dbReference type="ARBA" id="ARBA00022448"/>
    </source>
</evidence>
<keyword evidence="2 6" id="KW-0813">Transport</keyword>
<dbReference type="GO" id="GO:0005737">
    <property type="term" value="C:cytoplasm"/>
    <property type="evidence" value="ECO:0007669"/>
    <property type="project" value="UniProtKB-SubCell"/>
</dbReference>
<reference evidence="7 8" key="1">
    <citation type="submission" date="2018-09" db="EMBL/GenBank/DDBJ databases">
        <authorList>
            <person name="Zhu H."/>
        </authorList>
    </citation>
    <scope>NUCLEOTIDE SEQUENCE [LARGE SCALE GENOMIC DNA]</scope>
    <source>
        <strain evidence="7 8">K2R01-6</strain>
    </source>
</reference>
<keyword evidence="3 6" id="KW-0653">Protein transport</keyword>
<evidence type="ECO:0000256" key="5">
    <source>
        <dbReference type="ARBA" id="ARBA00023186"/>
    </source>
</evidence>
<evidence type="ECO:0000256" key="6">
    <source>
        <dbReference type="HAMAP-Rule" id="MF_00821"/>
    </source>
</evidence>
<dbReference type="OrthoDB" id="9795145at2"/>
<dbReference type="PANTHER" id="PTHR36918:SF1">
    <property type="entry name" value="PROTEIN-EXPORT PROTEIN SECB"/>
    <property type="match status" value="1"/>
</dbReference>
<dbReference type="AlphaFoldDB" id="A0A418WNH0"/>
<dbReference type="RefSeq" id="WP_119763797.1">
    <property type="nucleotide sequence ID" value="NZ_QYUM01000003.1"/>
</dbReference>
<comment type="subunit">
    <text evidence="6">Homotetramer, a dimer of dimers. One homotetramer interacts with 1 SecA dimer.</text>
</comment>
<organism evidence="7 8">
    <name type="scientific">Sphingomonas cavernae</name>
    <dbReference type="NCBI Taxonomy" id="2320861"/>
    <lineage>
        <taxon>Bacteria</taxon>
        <taxon>Pseudomonadati</taxon>
        <taxon>Pseudomonadota</taxon>
        <taxon>Alphaproteobacteria</taxon>
        <taxon>Sphingomonadales</taxon>
        <taxon>Sphingomonadaceae</taxon>
        <taxon>Sphingomonas</taxon>
    </lineage>
</organism>
<keyword evidence="6" id="KW-0963">Cytoplasm</keyword>
<dbReference type="Gene3D" id="3.10.420.10">
    <property type="entry name" value="SecB-like"/>
    <property type="match status" value="1"/>
</dbReference>
<dbReference type="NCBIfam" id="TIGR00809">
    <property type="entry name" value="secB"/>
    <property type="match status" value="1"/>
</dbReference>
<comment type="similarity">
    <text evidence="1 6">Belongs to the SecB family.</text>
</comment>
<dbReference type="PRINTS" id="PR01594">
    <property type="entry name" value="SECBCHAPRONE"/>
</dbReference>
<dbReference type="GO" id="GO:0051262">
    <property type="term" value="P:protein tetramerization"/>
    <property type="evidence" value="ECO:0007669"/>
    <property type="project" value="InterPro"/>
</dbReference>
<dbReference type="GO" id="GO:0051082">
    <property type="term" value="F:unfolded protein binding"/>
    <property type="evidence" value="ECO:0007669"/>
    <property type="project" value="InterPro"/>
</dbReference>
<dbReference type="InterPro" id="IPR035958">
    <property type="entry name" value="SecB-like_sf"/>
</dbReference>
<proteinExistence type="inferred from homology"/>
<dbReference type="PANTHER" id="PTHR36918">
    <property type="match status" value="1"/>
</dbReference>
<keyword evidence="8" id="KW-1185">Reference proteome</keyword>
<dbReference type="NCBIfam" id="NF004392">
    <property type="entry name" value="PRK05751.1-3"/>
    <property type="match status" value="1"/>
</dbReference>
<comment type="function">
    <text evidence="6">One of the proteins required for the normal export of preproteins out of the cell cytoplasm. It is a molecular chaperone that binds to a subset of precursor proteins, maintaining them in a translocation-competent state. It also specifically binds to its receptor SecA.</text>
</comment>
<keyword evidence="5 6" id="KW-0143">Chaperone</keyword>
<dbReference type="EMBL" id="QYUM01000003">
    <property type="protein sequence ID" value="RJF91552.1"/>
    <property type="molecule type" value="Genomic_DNA"/>
</dbReference>
<dbReference type="InterPro" id="IPR003708">
    <property type="entry name" value="SecB"/>
</dbReference>
<gene>
    <name evidence="6 7" type="primary">secB</name>
    <name evidence="7" type="ORF">D3876_12205</name>
</gene>
<dbReference type="Proteomes" id="UP000286100">
    <property type="component" value="Unassembled WGS sequence"/>
</dbReference>
<evidence type="ECO:0000256" key="3">
    <source>
        <dbReference type="ARBA" id="ARBA00022927"/>
    </source>
</evidence>
<dbReference type="HAMAP" id="MF_00821">
    <property type="entry name" value="SecB"/>
    <property type="match status" value="1"/>
</dbReference>
<accession>A0A418WNH0</accession>
<comment type="caution">
    <text evidence="7">The sequence shown here is derived from an EMBL/GenBank/DDBJ whole genome shotgun (WGS) entry which is preliminary data.</text>
</comment>
<name>A0A418WNH0_9SPHN</name>
<dbReference type="GO" id="GO:0015031">
    <property type="term" value="P:protein transport"/>
    <property type="evidence" value="ECO:0007669"/>
    <property type="project" value="UniProtKB-UniRule"/>
</dbReference>
<dbReference type="SUPFAM" id="SSF54611">
    <property type="entry name" value="SecB-like"/>
    <property type="match status" value="1"/>
</dbReference>
<evidence type="ECO:0000256" key="4">
    <source>
        <dbReference type="ARBA" id="ARBA00023010"/>
    </source>
</evidence>
<evidence type="ECO:0000313" key="8">
    <source>
        <dbReference type="Proteomes" id="UP000286100"/>
    </source>
</evidence>
<dbReference type="Pfam" id="PF02556">
    <property type="entry name" value="SecB"/>
    <property type="match status" value="1"/>
</dbReference>
<evidence type="ECO:0000313" key="7">
    <source>
        <dbReference type="EMBL" id="RJF91552.1"/>
    </source>
</evidence>
<evidence type="ECO:0000256" key="1">
    <source>
        <dbReference type="ARBA" id="ARBA00009990"/>
    </source>
</evidence>
<protein>
    <recommendedName>
        <fullName evidence="6">Protein-export protein SecB</fullName>
    </recommendedName>
</protein>